<name>A0ACD1G1V9_9EURO</name>
<evidence type="ECO:0000313" key="2">
    <source>
        <dbReference type="Proteomes" id="UP000249057"/>
    </source>
</evidence>
<gene>
    <name evidence="1" type="ORF">BO95DRAFT_215199</name>
</gene>
<evidence type="ECO:0000313" key="1">
    <source>
        <dbReference type="EMBL" id="RAH43224.1"/>
    </source>
</evidence>
<protein>
    <submittedName>
        <fullName evidence="1">Uncharacterized protein</fullName>
    </submittedName>
</protein>
<organism evidence="1 2">
    <name type="scientific">Aspergillus brunneoviolaceus CBS 621.78</name>
    <dbReference type="NCBI Taxonomy" id="1450534"/>
    <lineage>
        <taxon>Eukaryota</taxon>
        <taxon>Fungi</taxon>
        <taxon>Dikarya</taxon>
        <taxon>Ascomycota</taxon>
        <taxon>Pezizomycotina</taxon>
        <taxon>Eurotiomycetes</taxon>
        <taxon>Eurotiomycetidae</taxon>
        <taxon>Eurotiales</taxon>
        <taxon>Aspergillaceae</taxon>
        <taxon>Aspergillus</taxon>
        <taxon>Aspergillus subgen. Circumdati</taxon>
    </lineage>
</organism>
<accession>A0ACD1G1V9</accession>
<dbReference type="Proteomes" id="UP000249057">
    <property type="component" value="Unassembled WGS sequence"/>
</dbReference>
<sequence length="122" mass="13848">MVASLLDKRWNRPGGIIFLPPLLLPLSSLSHTNSLMKASYLSPISSSLSFFRLPYTGCSYRIHILLPYSPWKPQYYVDGKQLIQMAYGFWEHSEGTPDITTVPLYWDVLLPGIPSGTTILFR</sequence>
<keyword evidence="2" id="KW-1185">Reference proteome</keyword>
<dbReference type="EMBL" id="KZ825365">
    <property type="protein sequence ID" value="RAH43224.1"/>
    <property type="molecule type" value="Genomic_DNA"/>
</dbReference>
<proteinExistence type="predicted"/>
<reference evidence="1" key="1">
    <citation type="submission" date="2018-02" db="EMBL/GenBank/DDBJ databases">
        <title>The genomes of Aspergillus section Nigri reveals drivers in fungal speciation.</title>
        <authorList>
            <consortium name="DOE Joint Genome Institute"/>
            <person name="Vesth T.C."/>
            <person name="Nybo J."/>
            <person name="Theobald S."/>
            <person name="Brandl J."/>
            <person name="Frisvad J.C."/>
            <person name="Nielsen K.F."/>
            <person name="Lyhne E.K."/>
            <person name="Kogle M.E."/>
            <person name="Kuo A."/>
            <person name="Riley R."/>
            <person name="Clum A."/>
            <person name="Nolan M."/>
            <person name="Lipzen A."/>
            <person name="Salamov A."/>
            <person name="Henrissat B."/>
            <person name="Wiebenga A."/>
            <person name="De vries R.P."/>
            <person name="Grigoriev I.V."/>
            <person name="Mortensen U.H."/>
            <person name="Andersen M.R."/>
            <person name="Baker S.E."/>
        </authorList>
    </citation>
    <scope>NUCLEOTIDE SEQUENCE</scope>
    <source>
        <strain evidence="1">CBS 621.78</strain>
    </source>
</reference>